<keyword evidence="1" id="KW-0812">Transmembrane</keyword>
<name>A0A2H0LX17_9BACT</name>
<dbReference type="EMBL" id="PCWA01000082">
    <property type="protein sequence ID" value="PIQ88948.1"/>
    <property type="molecule type" value="Genomic_DNA"/>
</dbReference>
<evidence type="ECO:0000313" key="2">
    <source>
        <dbReference type="EMBL" id="PIQ88948.1"/>
    </source>
</evidence>
<organism evidence="2 3">
    <name type="scientific">Candidatus Ghiorseimicrobium undicola</name>
    <dbReference type="NCBI Taxonomy" id="1974746"/>
    <lineage>
        <taxon>Bacteria</taxon>
        <taxon>Pseudomonadati</taxon>
        <taxon>Candidatus Omnitrophota</taxon>
        <taxon>Candidatus Ghiorseimicrobium</taxon>
    </lineage>
</organism>
<keyword evidence="1" id="KW-1133">Transmembrane helix</keyword>
<keyword evidence="1" id="KW-0472">Membrane</keyword>
<sequence length="71" mass="7928">MLKLKGQSTLEYAMVTILVTMALLSMAIYLRNHIEGSCRDAADVFGEGRQYEFGSSEPFPQGSATKVYKNY</sequence>
<comment type="caution">
    <text evidence="2">The sequence shown here is derived from an EMBL/GenBank/DDBJ whole genome shotgun (WGS) entry which is preliminary data.</text>
</comment>
<evidence type="ECO:0000313" key="3">
    <source>
        <dbReference type="Proteomes" id="UP000229641"/>
    </source>
</evidence>
<dbReference type="AlphaFoldDB" id="A0A2H0LX17"/>
<dbReference type="Proteomes" id="UP000229641">
    <property type="component" value="Unassembled WGS sequence"/>
</dbReference>
<proteinExistence type="predicted"/>
<feature type="transmembrane region" description="Helical" evidence="1">
    <location>
        <begin position="12"/>
        <end position="30"/>
    </location>
</feature>
<protein>
    <submittedName>
        <fullName evidence="2">Uncharacterized protein</fullName>
    </submittedName>
</protein>
<evidence type="ECO:0000256" key="1">
    <source>
        <dbReference type="SAM" id="Phobius"/>
    </source>
</evidence>
<gene>
    <name evidence="2" type="ORF">COV72_05755</name>
</gene>
<reference evidence="2 3" key="1">
    <citation type="submission" date="2017-09" db="EMBL/GenBank/DDBJ databases">
        <title>Depth-based differentiation of microbial function through sediment-hosted aquifers and enrichment of novel symbionts in the deep terrestrial subsurface.</title>
        <authorList>
            <person name="Probst A.J."/>
            <person name="Ladd B."/>
            <person name="Jarett J.K."/>
            <person name="Geller-Mcgrath D.E."/>
            <person name="Sieber C.M."/>
            <person name="Emerson J.B."/>
            <person name="Anantharaman K."/>
            <person name="Thomas B.C."/>
            <person name="Malmstrom R."/>
            <person name="Stieglmeier M."/>
            <person name="Klingl A."/>
            <person name="Woyke T."/>
            <person name="Ryan C.M."/>
            <person name="Banfield J.F."/>
        </authorList>
    </citation>
    <scope>NUCLEOTIDE SEQUENCE [LARGE SCALE GENOMIC DNA]</scope>
    <source>
        <strain evidence="2">CG11_big_fil_rev_8_21_14_0_20_42_13</strain>
    </source>
</reference>
<accession>A0A2H0LX17</accession>